<dbReference type="PROSITE" id="PS50118">
    <property type="entry name" value="HMG_BOX_2"/>
    <property type="match status" value="1"/>
</dbReference>
<feature type="compositionally biased region" description="Basic and acidic residues" evidence="4">
    <location>
        <begin position="343"/>
        <end position="355"/>
    </location>
</feature>
<evidence type="ECO:0000256" key="4">
    <source>
        <dbReference type="SAM" id="MobiDB-lite"/>
    </source>
</evidence>
<dbReference type="InterPro" id="IPR036910">
    <property type="entry name" value="HMG_box_dom_sf"/>
</dbReference>
<keyword evidence="1 3" id="KW-0238">DNA-binding</keyword>
<evidence type="ECO:0000256" key="1">
    <source>
        <dbReference type="ARBA" id="ARBA00023125"/>
    </source>
</evidence>
<protein>
    <recommendedName>
        <fullName evidence="5">HMG box domain-containing protein</fullName>
    </recommendedName>
</protein>
<reference evidence="6 7" key="1">
    <citation type="journal article" date="2019" name="Fungal Biol. Biotechnol.">
        <title>Draft genome sequence of fastidious pathogen Ceratobasidium theobromae, which causes vascular-streak dieback in Theobroma cacao.</title>
        <authorList>
            <person name="Ali S.S."/>
            <person name="Asman A."/>
            <person name="Shao J."/>
            <person name="Firmansyah A.P."/>
            <person name="Susilo A.W."/>
            <person name="Rosmana A."/>
            <person name="McMahon P."/>
            <person name="Junaid M."/>
            <person name="Guest D."/>
            <person name="Kheng T.Y."/>
            <person name="Meinhardt L.W."/>
            <person name="Bailey B.A."/>
        </authorList>
    </citation>
    <scope>NUCLEOTIDE SEQUENCE [LARGE SCALE GENOMIC DNA]</scope>
    <source>
        <strain evidence="6 7">CT2</strain>
    </source>
</reference>
<evidence type="ECO:0000256" key="3">
    <source>
        <dbReference type="PROSITE-ProRule" id="PRU00267"/>
    </source>
</evidence>
<feature type="compositionally biased region" description="Low complexity" evidence="4">
    <location>
        <begin position="67"/>
        <end position="84"/>
    </location>
</feature>
<evidence type="ECO:0000259" key="5">
    <source>
        <dbReference type="PROSITE" id="PS50118"/>
    </source>
</evidence>
<evidence type="ECO:0000256" key="2">
    <source>
        <dbReference type="ARBA" id="ARBA00023242"/>
    </source>
</evidence>
<feature type="domain" description="HMG box" evidence="5">
    <location>
        <begin position="120"/>
        <end position="189"/>
    </location>
</feature>
<feature type="DNA-binding region" description="HMG box" evidence="3">
    <location>
        <begin position="120"/>
        <end position="189"/>
    </location>
</feature>
<feature type="compositionally biased region" description="Low complexity" evidence="4">
    <location>
        <begin position="387"/>
        <end position="401"/>
    </location>
</feature>
<organism evidence="6 7">
    <name type="scientific">Ceratobasidium theobromae</name>
    <dbReference type="NCBI Taxonomy" id="1582974"/>
    <lineage>
        <taxon>Eukaryota</taxon>
        <taxon>Fungi</taxon>
        <taxon>Dikarya</taxon>
        <taxon>Basidiomycota</taxon>
        <taxon>Agaricomycotina</taxon>
        <taxon>Agaricomycetes</taxon>
        <taxon>Cantharellales</taxon>
        <taxon>Ceratobasidiaceae</taxon>
        <taxon>Ceratobasidium</taxon>
    </lineage>
</organism>
<dbReference type="InterPro" id="IPR051356">
    <property type="entry name" value="SOX/SOX-like_TF"/>
</dbReference>
<dbReference type="Proteomes" id="UP000383932">
    <property type="component" value="Unassembled WGS sequence"/>
</dbReference>
<feature type="compositionally biased region" description="Low complexity" evidence="4">
    <location>
        <begin position="466"/>
        <end position="475"/>
    </location>
</feature>
<dbReference type="Gene3D" id="1.10.30.10">
    <property type="entry name" value="High mobility group box domain"/>
    <property type="match status" value="1"/>
</dbReference>
<dbReference type="InterPro" id="IPR009071">
    <property type="entry name" value="HMG_box_dom"/>
</dbReference>
<feature type="region of interest" description="Disordered" evidence="4">
    <location>
        <begin position="328"/>
        <end position="450"/>
    </location>
</feature>
<dbReference type="GO" id="GO:0005634">
    <property type="term" value="C:nucleus"/>
    <property type="evidence" value="ECO:0007669"/>
    <property type="project" value="UniProtKB-UniRule"/>
</dbReference>
<comment type="caution">
    <text evidence="6">The sequence shown here is derived from an EMBL/GenBank/DDBJ whole genome shotgun (WGS) entry which is preliminary data.</text>
</comment>
<dbReference type="CDD" id="cd01389">
    <property type="entry name" value="HMG-box_ROX1-like"/>
    <property type="match status" value="1"/>
</dbReference>
<dbReference type="OrthoDB" id="6247875at2759"/>
<keyword evidence="2 3" id="KW-0539">Nucleus</keyword>
<dbReference type="PANTHER" id="PTHR45789:SF2">
    <property type="entry name" value="FI18025P1"/>
    <property type="match status" value="1"/>
</dbReference>
<dbReference type="GO" id="GO:0000981">
    <property type="term" value="F:DNA-binding transcription factor activity, RNA polymerase II-specific"/>
    <property type="evidence" value="ECO:0007669"/>
    <property type="project" value="TreeGrafter"/>
</dbReference>
<name>A0A5N5QFK8_9AGAM</name>
<feature type="region of interest" description="Disordered" evidence="4">
    <location>
        <begin position="56"/>
        <end position="88"/>
    </location>
</feature>
<dbReference type="EMBL" id="SSOP01000163">
    <property type="protein sequence ID" value="KAB5590532.1"/>
    <property type="molecule type" value="Genomic_DNA"/>
</dbReference>
<feature type="region of interest" description="Disordered" evidence="4">
    <location>
        <begin position="462"/>
        <end position="486"/>
    </location>
</feature>
<dbReference type="PANTHER" id="PTHR45789">
    <property type="entry name" value="FI18025P1"/>
    <property type="match status" value="1"/>
</dbReference>
<dbReference type="AlphaFoldDB" id="A0A5N5QFK8"/>
<sequence length="612" mass="66700">MVGILPPASVNPRIVHIALSSSDIWIQGHFASNFSQPPRLAPEIGAMQELSSQPLISNHSPEASNHTSSPPSLATSSNSSAFPSPGEPSYFMEPITPASLVSERVVPKPSHSKKRPPGHIPRPRNAFILFRSHYVAAQLIPGKVENDHRHISKIIGEIWNNLPPRQRLAWEQLAELEKEKHNQMYPGYRYKPVKLEGVVKRRVKCRSVPTTASPYSTAPGIGSANGPRELVGSLNVGEGGQLCFVDNEKAKFINQEERRKDKARCARVAELVQRGLVGDQLTKEAQRLGLDRESVAAPTPQLQPSANDPPGMRGHFHTNIEILRALDRPPPVFTDPFAPDNPEIPRQDRALEPHRRASSVPLGASSHIEPAAPRSAVSQAHQRETTLASSIPLRPLSSSPLSRHRRPCNAYPRKREAQADQANSDVSAVEHVGHHSPSNTPPEFYYDPSSYPKQIDRALEHPVAGSPTSQSSTTPGLYGIDPLHSRQGHEPIDLSVMYDHQDIAAGHGSALHSTYAITGKPFPSVPEVPAPLQVVHDSHPLSLACKPVHQPAPGSALGIGPEAAVPTYYHWQATYNSDSGYAQTSQYSPPPGGIPYDMQRVYFPTGAGDSTY</sequence>
<dbReference type="Pfam" id="PF00505">
    <property type="entry name" value="HMG_box"/>
    <property type="match status" value="1"/>
</dbReference>
<proteinExistence type="predicted"/>
<evidence type="ECO:0000313" key="6">
    <source>
        <dbReference type="EMBL" id="KAB5590532.1"/>
    </source>
</evidence>
<feature type="compositionally biased region" description="Polar residues" evidence="4">
    <location>
        <begin position="56"/>
        <end position="66"/>
    </location>
</feature>
<feature type="region of interest" description="Disordered" evidence="4">
    <location>
        <begin position="290"/>
        <end position="315"/>
    </location>
</feature>
<dbReference type="SUPFAM" id="SSF47095">
    <property type="entry name" value="HMG-box"/>
    <property type="match status" value="1"/>
</dbReference>
<dbReference type="GO" id="GO:0000978">
    <property type="term" value="F:RNA polymerase II cis-regulatory region sequence-specific DNA binding"/>
    <property type="evidence" value="ECO:0007669"/>
    <property type="project" value="TreeGrafter"/>
</dbReference>
<keyword evidence="7" id="KW-1185">Reference proteome</keyword>
<evidence type="ECO:0000313" key="7">
    <source>
        <dbReference type="Proteomes" id="UP000383932"/>
    </source>
</evidence>
<accession>A0A5N5QFK8</accession>
<gene>
    <name evidence="6" type="ORF">CTheo_6031</name>
</gene>
<dbReference type="SMART" id="SM00398">
    <property type="entry name" value="HMG"/>
    <property type="match status" value="1"/>
</dbReference>